<protein>
    <recommendedName>
        <fullName evidence="4">DDB1- and CUL4-associated factor 11</fullName>
    </recommendedName>
</protein>
<comment type="caution">
    <text evidence="2">The sequence shown here is derived from an EMBL/GenBank/DDBJ whole genome shotgun (WGS) entry which is preliminary data.</text>
</comment>
<dbReference type="PANTHER" id="PTHR19847:SF7">
    <property type="entry name" value="DDB1- AND CUL4-ASSOCIATED FACTOR 11"/>
    <property type="match status" value="1"/>
</dbReference>
<accession>A0AAD4JYB9</accession>
<dbReference type="AlphaFoldDB" id="A0AAD4JYB9"/>
<dbReference type="Gene3D" id="2.130.10.10">
    <property type="entry name" value="YVTN repeat-like/Quinoprotein amine dehydrogenase"/>
    <property type="match status" value="2"/>
</dbReference>
<dbReference type="PROSITE" id="PS50082">
    <property type="entry name" value="WD_REPEATS_2"/>
    <property type="match status" value="1"/>
</dbReference>
<dbReference type="Pfam" id="PF00400">
    <property type="entry name" value="WD40"/>
    <property type="match status" value="4"/>
</dbReference>
<organism evidence="2 3">
    <name type="scientific">Drosophila rubida</name>
    <dbReference type="NCBI Taxonomy" id="30044"/>
    <lineage>
        <taxon>Eukaryota</taxon>
        <taxon>Metazoa</taxon>
        <taxon>Ecdysozoa</taxon>
        <taxon>Arthropoda</taxon>
        <taxon>Hexapoda</taxon>
        <taxon>Insecta</taxon>
        <taxon>Pterygota</taxon>
        <taxon>Neoptera</taxon>
        <taxon>Endopterygota</taxon>
        <taxon>Diptera</taxon>
        <taxon>Brachycera</taxon>
        <taxon>Muscomorpha</taxon>
        <taxon>Ephydroidea</taxon>
        <taxon>Drosophilidae</taxon>
        <taxon>Drosophila</taxon>
    </lineage>
</organism>
<evidence type="ECO:0000313" key="2">
    <source>
        <dbReference type="EMBL" id="KAH8369842.1"/>
    </source>
</evidence>
<dbReference type="InterPro" id="IPR036322">
    <property type="entry name" value="WD40_repeat_dom_sf"/>
</dbReference>
<keyword evidence="3" id="KW-1185">Reference proteome</keyword>
<dbReference type="GO" id="GO:0080008">
    <property type="term" value="C:Cul4-RING E3 ubiquitin ligase complex"/>
    <property type="evidence" value="ECO:0007669"/>
    <property type="project" value="TreeGrafter"/>
</dbReference>
<gene>
    <name evidence="2" type="ORF">KR093_001100</name>
</gene>
<evidence type="ECO:0008006" key="4">
    <source>
        <dbReference type="Google" id="ProtNLM"/>
    </source>
</evidence>
<dbReference type="Proteomes" id="UP001200034">
    <property type="component" value="Unassembled WGS sequence"/>
</dbReference>
<dbReference type="PANTHER" id="PTHR19847">
    <property type="entry name" value="DDB1- AND CUL4-ASSOCIATED FACTOR 11"/>
    <property type="match status" value="1"/>
</dbReference>
<keyword evidence="1" id="KW-0853">WD repeat</keyword>
<dbReference type="InterPro" id="IPR051859">
    <property type="entry name" value="DCAF"/>
</dbReference>
<evidence type="ECO:0000313" key="3">
    <source>
        <dbReference type="Proteomes" id="UP001200034"/>
    </source>
</evidence>
<dbReference type="InterPro" id="IPR015943">
    <property type="entry name" value="WD40/YVTN_repeat-like_dom_sf"/>
</dbReference>
<dbReference type="EMBL" id="JAJJHW010002585">
    <property type="protein sequence ID" value="KAH8369842.1"/>
    <property type="molecule type" value="Genomic_DNA"/>
</dbReference>
<dbReference type="SMART" id="SM00320">
    <property type="entry name" value="WD40"/>
    <property type="match status" value="7"/>
</dbReference>
<evidence type="ECO:0000256" key="1">
    <source>
        <dbReference type="PROSITE-ProRule" id="PRU00221"/>
    </source>
</evidence>
<dbReference type="InterPro" id="IPR001680">
    <property type="entry name" value="WD40_rpt"/>
</dbReference>
<sequence length="516" mass="59257">MGNSLDFPSDDEDLWEFPEEGFGYNVINFTVDAMDVQLRPQNYHPNKLPVIINKPNLDKFQKSDMYKEIKERSSLTNQSREQRWNLLNALQQRENGIAARGYSSFSPSQQRFLGNFYIPNQKAMRLMSLDAKVFVSKFNPSGSKLLTACQDGYVRIYDGSKGTYHLINRINARDVQWSITDADFSPNGQHFAYSTWSRSFYIMPVNGTDDDCQWIDVNETSSSRVAIFSLRFSPMGDKLIGGSNNSTVIIGDVATRATQILRTHRVPDIDVNAVSFINDKDPNMIIAGCDDGLLKVYDLRTSFRSRNLSKSVISFIGHYDGITYIDSRNDGYHVLSNSKDQSIKIWDMRQPSNLRNRSSSRSHQNAKAKWDYRWDRVPREFYNPHKALDGDSSIMTYRGHRVSKTLLRAKFSPAEQTGQRFIYTGCATGRIIIYDVLTGKIREAIEGHRNVIRDLDWHPVRSEIVSSSWDSHVHLNNYKRNMAPVSLKRRRSSTLDNVPLRRSRRLADRSDSNTRA</sequence>
<dbReference type="FunFam" id="2.130.10.10:FF:000492">
    <property type="entry name" value="LEC14B homolog isoform X2"/>
    <property type="match status" value="1"/>
</dbReference>
<dbReference type="GO" id="GO:0043161">
    <property type="term" value="P:proteasome-mediated ubiquitin-dependent protein catabolic process"/>
    <property type="evidence" value="ECO:0007669"/>
    <property type="project" value="TreeGrafter"/>
</dbReference>
<dbReference type="PROSITE" id="PS50294">
    <property type="entry name" value="WD_REPEATS_REGION"/>
    <property type="match status" value="1"/>
</dbReference>
<name>A0AAD4JYB9_9MUSC</name>
<feature type="repeat" description="WD" evidence="1">
    <location>
        <begin position="315"/>
        <end position="356"/>
    </location>
</feature>
<dbReference type="SUPFAM" id="SSF50978">
    <property type="entry name" value="WD40 repeat-like"/>
    <property type="match status" value="1"/>
</dbReference>
<proteinExistence type="predicted"/>
<reference evidence="2" key="1">
    <citation type="journal article" date="2021" name="Mol. Ecol. Resour.">
        <title>Phylogenomic analyses of the genus Drosophila reveals genomic signals of climate adaptation.</title>
        <authorList>
            <person name="Li F."/>
            <person name="Rane R.V."/>
            <person name="Luria V."/>
            <person name="Xiong Z."/>
            <person name="Chen J."/>
            <person name="Li Z."/>
            <person name="Catullo R.A."/>
            <person name="Griffin P.C."/>
            <person name="Schiffer M."/>
            <person name="Pearce S."/>
            <person name="Lee S.F."/>
            <person name="McElroy K."/>
            <person name="Stocker A."/>
            <person name="Shirriffs J."/>
            <person name="Cockerell F."/>
            <person name="Coppin C."/>
            <person name="Sgro C.M."/>
            <person name="Karger A."/>
            <person name="Cain J.W."/>
            <person name="Weber J.A."/>
            <person name="Santpere G."/>
            <person name="Kirschner M.W."/>
            <person name="Hoffmann A.A."/>
            <person name="Oakeshott J.G."/>
            <person name="Zhang G."/>
        </authorList>
    </citation>
    <scope>NUCLEOTIDE SEQUENCE</scope>
    <source>
        <strain evidence="2">BGI-SZ-2011g</strain>
    </source>
</reference>